<dbReference type="EMBL" id="AZHO01000041">
    <property type="protein sequence ID" value="KMT57698.1"/>
    <property type="molecule type" value="Genomic_DNA"/>
</dbReference>
<dbReference type="OrthoDB" id="7019976at2"/>
<name>A0A0J8GA69_9LIST</name>
<organism evidence="2 3">
    <name type="scientific">Listeria fleischmannii 1991</name>
    <dbReference type="NCBI Taxonomy" id="1430899"/>
    <lineage>
        <taxon>Bacteria</taxon>
        <taxon>Bacillati</taxon>
        <taxon>Bacillota</taxon>
        <taxon>Bacilli</taxon>
        <taxon>Bacillales</taxon>
        <taxon>Listeriaceae</taxon>
        <taxon>Listeria</taxon>
    </lineage>
</organism>
<dbReference type="InterPro" id="IPR055259">
    <property type="entry name" value="YkvP/CgeB_Glyco_trans-like"/>
</dbReference>
<feature type="domain" description="Spore protein YkvP/CgeB glycosyl transferase-like" evidence="1">
    <location>
        <begin position="392"/>
        <end position="510"/>
    </location>
</feature>
<dbReference type="Proteomes" id="UP000052258">
    <property type="component" value="Unassembled WGS sequence"/>
</dbReference>
<evidence type="ECO:0000313" key="3">
    <source>
        <dbReference type="Proteomes" id="UP000052258"/>
    </source>
</evidence>
<evidence type="ECO:0000313" key="2">
    <source>
        <dbReference type="EMBL" id="KMT57698.1"/>
    </source>
</evidence>
<comment type="caution">
    <text evidence="2">The sequence shown here is derived from an EMBL/GenBank/DDBJ whole genome shotgun (WGS) entry which is preliminary data.</text>
</comment>
<reference evidence="2 3" key="1">
    <citation type="journal article" date="2015" name="Genome Biol. Evol.">
        <title>Comparative Genomics of Listeria Sensu Lato: Genus-Wide Differences in Evolutionary Dynamics and the Progressive Gain of Complex, Potentially Pathogenicity-Related Traits through Lateral Gene Transfer.</title>
        <authorList>
            <person name="Chiara M."/>
            <person name="Caruso M."/>
            <person name="D'Erchia A.M."/>
            <person name="Manzari C."/>
            <person name="Fraccalvieri R."/>
            <person name="Goffredo E."/>
            <person name="Latorre L."/>
            <person name="Miccolupo A."/>
            <person name="Padalino I."/>
            <person name="Santagada G."/>
            <person name="Chiocco D."/>
            <person name="Pesole G."/>
            <person name="Horner D.S."/>
            <person name="Parisi A."/>
        </authorList>
    </citation>
    <scope>NUCLEOTIDE SEQUENCE [LARGE SCALE GENOMIC DNA]</scope>
    <source>
        <strain evidence="2 3">1991</strain>
    </source>
</reference>
<dbReference type="RefSeq" id="WP_007473093.1">
    <property type="nucleotide sequence ID" value="NZ_KQ130624.1"/>
</dbReference>
<dbReference type="PATRIC" id="fig|1430899.3.peg.2762"/>
<evidence type="ECO:0000259" key="1">
    <source>
        <dbReference type="Pfam" id="PF13524"/>
    </source>
</evidence>
<accession>A0A0J8GA69</accession>
<proteinExistence type="predicted"/>
<dbReference type="Pfam" id="PF13524">
    <property type="entry name" value="Glyco_trans_1_2"/>
    <property type="match status" value="1"/>
</dbReference>
<gene>
    <name evidence="2" type="ORF">X560_2711</name>
</gene>
<keyword evidence="3" id="KW-1185">Reference proteome</keyword>
<sequence length="723" mass="84626">MELTKENTIKKQITDFYHVINNFQTEIIADIHPKLISNSRFCDAKNWWYVKKEGLHAYMLDDELCFANGDSRSNYASFMEKNVAFSRFPKHLIQVMPGETLSIQIEAECSQGVTVKLAIAEYNEHEKEVTTLSSLQKEQHVTVGKNTKYLRLALKITGKGIVRIKKACVERIFEKRKVETIIGNPVQEVKSFRDLKVACIFDEFTMSNFQNEVELITFTPENWKTVLTKEKPHLLFVESAWHGNGGAWEYQIGKYSNVSRDTLFELLKWCKKRDIPTLFWNKEDPIHFDKFIDTAKRFDYIYTTDANIIPEYKKRAKHERVFALPFAAEPTRHNPIQLATPRENKICFAGSYYANRHLERRQIMDTMLGFSQEFGLAIYDRNFERPEPEFRFPEKFKENVIGSLRYDEIDKAYKGYRFMLNVNSVIHSPTMFSRRVFEGLASGTPILSSYSKGIEALFGNIVMISEEPNDLRAQMRTVVKNDTAYYKKSLEGIREIYEKHTYKHRLNYILKNMDINLPVLTAKVCMMAIVESVEEIEMALEIFEKQSYQNKKLALFIRSVEDFADFNFILNHYQTKTVSCYLLSYMDNYTDCEKVLEADYMTLLNFNHFYGSHYLKDLMLATLYTDADFIGKATYYESKENQMDVLDEGLEYIFVDHLYPSRSVMRTSYPFRKTMKVLLESFEQDENLEGYARFGAKMFSVNRFNFIEKGAKAGAQQLTQVEI</sequence>
<dbReference type="AlphaFoldDB" id="A0A0J8GA69"/>
<protein>
    <recommendedName>
        <fullName evidence="1">Spore protein YkvP/CgeB glycosyl transferase-like domain-containing protein</fullName>
    </recommendedName>
</protein>